<dbReference type="Pfam" id="PF09414">
    <property type="entry name" value="RNA_ligase"/>
    <property type="match status" value="1"/>
</dbReference>
<comment type="caution">
    <text evidence="2">The sequence shown here is derived from an EMBL/GenBank/DDBJ whole genome shotgun (WGS) entry which is preliminary data.</text>
</comment>
<sequence>MGYMHILNLYKDQTILKFDEVYALEKLHGTSAHIGFESNKLSFFSGGEKYENFKALFDEDHLRTAFSSFAVGRIKVYGEAIGGKCQGMRETYGNELKFIVFDVRFNGEWLVVPRAADVAKFLNLGFVSYEKITTRLEDIDRARDADSVQAVRNGVGEGKKREGIVLRPLEELVDAKGNRIIVKHKRAEFMETRTPRKVDPEKQLVLKEANVIAEEWVTPMRLKHVMTVVKVMRHMIDKQPLDMTDTGRMISAMTEDVYREAKGEIVEDQAVKKAIGKHTARLFKRALLDALK</sequence>
<accession>A0A0F9LA28</accession>
<reference evidence="2" key="1">
    <citation type="journal article" date="2015" name="Nature">
        <title>Complex archaea that bridge the gap between prokaryotes and eukaryotes.</title>
        <authorList>
            <person name="Spang A."/>
            <person name="Saw J.H."/>
            <person name="Jorgensen S.L."/>
            <person name="Zaremba-Niedzwiedzka K."/>
            <person name="Martijn J."/>
            <person name="Lind A.E."/>
            <person name="van Eijk R."/>
            <person name="Schleper C."/>
            <person name="Guy L."/>
            <person name="Ettema T.J."/>
        </authorList>
    </citation>
    <scope>NUCLEOTIDE SEQUENCE</scope>
</reference>
<evidence type="ECO:0000313" key="2">
    <source>
        <dbReference type="EMBL" id="KKM91734.1"/>
    </source>
</evidence>
<dbReference type="Gene3D" id="3.30.470.30">
    <property type="entry name" value="DNA ligase/mRNA capping enzyme"/>
    <property type="match status" value="1"/>
</dbReference>
<organism evidence="2">
    <name type="scientific">marine sediment metagenome</name>
    <dbReference type="NCBI Taxonomy" id="412755"/>
    <lineage>
        <taxon>unclassified sequences</taxon>
        <taxon>metagenomes</taxon>
        <taxon>ecological metagenomes</taxon>
    </lineage>
</organism>
<dbReference type="EMBL" id="LAZR01006493">
    <property type="protein sequence ID" value="KKM91734.1"/>
    <property type="molecule type" value="Genomic_DNA"/>
</dbReference>
<dbReference type="AlphaFoldDB" id="A0A0F9LA28"/>
<dbReference type="SUPFAM" id="SSF56091">
    <property type="entry name" value="DNA ligase/mRNA capping enzyme, catalytic domain"/>
    <property type="match status" value="1"/>
</dbReference>
<feature type="domain" description="RNA ligase" evidence="1">
    <location>
        <begin position="19"/>
        <end position="183"/>
    </location>
</feature>
<name>A0A0F9LA28_9ZZZZ</name>
<dbReference type="InterPro" id="IPR021122">
    <property type="entry name" value="RNA_ligase_dom_REL/Rnl2"/>
</dbReference>
<proteinExistence type="predicted"/>
<gene>
    <name evidence="2" type="ORF">LCGC14_1225530</name>
</gene>
<evidence type="ECO:0000259" key="1">
    <source>
        <dbReference type="Pfam" id="PF09414"/>
    </source>
</evidence>
<protein>
    <recommendedName>
        <fullName evidence="1">RNA ligase domain-containing protein</fullName>
    </recommendedName>
</protein>